<evidence type="ECO:0000256" key="7">
    <source>
        <dbReference type="SAM" id="SignalP"/>
    </source>
</evidence>
<evidence type="ECO:0000256" key="2">
    <source>
        <dbReference type="ARBA" id="ARBA00022670"/>
    </source>
</evidence>
<evidence type="ECO:0000313" key="9">
    <source>
        <dbReference type="EMBL" id="HER39876.1"/>
    </source>
</evidence>
<dbReference type="InterPro" id="IPR036852">
    <property type="entry name" value="Peptidase_S8/S53_dom_sf"/>
</dbReference>
<evidence type="ECO:0000256" key="4">
    <source>
        <dbReference type="ARBA" id="ARBA00022825"/>
    </source>
</evidence>
<keyword evidence="3" id="KW-0378">Hydrolase</keyword>
<dbReference type="InterPro" id="IPR050131">
    <property type="entry name" value="Peptidase_S8_subtilisin-like"/>
</dbReference>
<feature type="chain" id="PRO_5027619696" evidence="7">
    <location>
        <begin position="19"/>
        <end position="212"/>
    </location>
</feature>
<dbReference type="GO" id="GO:0006508">
    <property type="term" value="P:proteolysis"/>
    <property type="evidence" value="ECO:0007669"/>
    <property type="project" value="UniProtKB-KW"/>
</dbReference>
<comment type="caution">
    <text evidence="5">Lacks conserved residue(s) required for the propagation of feature annotation.</text>
</comment>
<evidence type="ECO:0000256" key="6">
    <source>
        <dbReference type="SAM" id="MobiDB-lite"/>
    </source>
</evidence>
<evidence type="ECO:0000256" key="1">
    <source>
        <dbReference type="ARBA" id="ARBA00011073"/>
    </source>
</evidence>
<dbReference type="Pfam" id="PF05922">
    <property type="entry name" value="Inhibitor_I9"/>
    <property type="match status" value="1"/>
</dbReference>
<dbReference type="PANTHER" id="PTHR43806">
    <property type="entry name" value="PEPTIDASE S8"/>
    <property type="match status" value="1"/>
</dbReference>
<reference evidence="9" key="1">
    <citation type="journal article" date="2020" name="mSystems">
        <title>Genome- and Community-Level Interaction Insights into Carbon Utilization and Element Cycling Functions of Hydrothermarchaeota in Hydrothermal Sediment.</title>
        <authorList>
            <person name="Zhou Z."/>
            <person name="Liu Y."/>
            <person name="Xu W."/>
            <person name="Pan J."/>
            <person name="Luo Z.H."/>
            <person name="Li M."/>
        </authorList>
    </citation>
    <scope>NUCLEOTIDE SEQUENCE [LARGE SCALE GENOMIC DNA]</scope>
    <source>
        <strain evidence="9">SpSt-1235</strain>
    </source>
</reference>
<dbReference type="PROSITE" id="PS00136">
    <property type="entry name" value="SUBTILASE_ASP"/>
    <property type="match status" value="1"/>
</dbReference>
<dbReference type="InterPro" id="IPR023827">
    <property type="entry name" value="Peptidase_S8_Asp-AS"/>
</dbReference>
<dbReference type="GO" id="GO:0004252">
    <property type="term" value="F:serine-type endopeptidase activity"/>
    <property type="evidence" value="ECO:0007669"/>
    <property type="project" value="InterPro"/>
</dbReference>
<dbReference type="Gene3D" id="3.30.70.80">
    <property type="entry name" value="Peptidase S8 propeptide/proteinase inhibitor I9"/>
    <property type="match status" value="1"/>
</dbReference>
<name>A0A7C2RLT1_9FLAO</name>
<dbReference type="Proteomes" id="UP000885753">
    <property type="component" value="Unassembled WGS sequence"/>
</dbReference>
<feature type="region of interest" description="Disordered" evidence="6">
    <location>
        <begin position="136"/>
        <end position="155"/>
    </location>
</feature>
<dbReference type="InterPro" id="IPR010259">
    <property type="entry name" value="S8pro/Inhibitor_I9"/>
</dbReference>
<dbReference type="PANTHER" id="PTHR43806:SF11">
    <property type="entry name" value="CEREVISIN-RELATED"/>
    <property type="match status" value="1"/>
</dbReference>
<keyword evidence="2" id="KW-0645">Protease</keyword>
<dbReference type="PROSITE" id="PS51257">
    <property type="entry name" value="PROKAR_LIPOPROTEIN"/>
    <property type="match status" value="1"/>
</dbReference>
<evidence type="ECO:0000256" key="5">
    <source>
        <dbReference type="PROSITE-ProRule" id="PRU01240"/>
    </source>
</evidence>
<dbReference type="PROSITE" id="PS51892">
    <property type="entry name" value="SUBTILASE"/>
    <property type="match status" value="1"/>
</dbReference>
<dbReference type="SUPFAM" id="SSF54897">
    <property type="entry name" value="Protease propeptides/inhibitors"/>
    <property type="match status" value="1"/>
</dbReference>
<dbReference type="InterPro" id="IPR037045">
    <property type="entry name" value="S8pro/Inhibitor_I9_sf"/>
</dbReference>
<dbReference type="EMBL" id="DSEE01000112">
    <property type="protein sequence ID" value="HER39876.1"/>
    <property type="molecule type" value="Genomic_DNA"/>
</dbReference>
<dbReference type="Gene3D" id="3.40.50.200">
    <property type="entry name" value="Peptidase S8/S53 domain"/>
    <property type="match status" value="1"/>
</dbReference>
<keyword evidence="4" id="KW-0720">Serine protease</keyword>
<accession>A0A7C2RLT1</accession>
<evidence type="ECO:0000256" key="3">
    <source>
        <dbReference type="ARBA" id="ARBA00022801"/>
    </source>
</evidence>
<comment type="similarity">
    <text evidence="1 5">Belongs to the peptidase S8 family.</text>
</comment>
<feature type="signal peptide" evidence="7">
    <location>
        <begin position="1"/>
        <end position="18"/>
    </location>
</feature>
<sequence>MKLKTTSTLLAMAFAATAFVSCSKDGATEAPNATPESTQAVAQPIPGQYIVVYKESGKLQGDHATNKQAVRNKTQDLFAKNMIADAEILQVYSAALSGVTVKMTKDQVSKLKGSSDIAYIEQDRVLTLAPPCGTPSNPCTDPGSGGGGSGQETPFGITRVNGVSSYTGTGVAWVIDTGIDLDHPDLNVDASRGYNAFTSGRDAKSLDDGNGH</sequence>
<gene>
    <name evidence="9" type="ORF">ENO10_01510</name>
</gene>
<dbReference type="SUPFAM" id="SSF52743">
    <property type="entry name" value="Subtilisin-like"/>
    <property type="match status" value="1"/>
</dbReference>
<protein>
    <submittedName>
        <fullName evidence="9">S8 family peptidase</fullName>
    </submittedName>
</protein>
<organism evidence="9">
    <name type="scientific">Salinimicrobium catena</name>
    <dbReference type="NCBI Taxonomy" id="390640"/>
    <lineage>
        <taxon>Bacteria</taxon>
        <taxon>Pseudomonadati</taxon>
        <taxon>Bacteroidota</taxon>
        <taxon>Flavobacteriia</taxon>
        <taxon>Flavobacteriales</taxon>
        <taxon>Flavobacteriaceae</taxon>
        <taxon>Salinimicrobium</taxon>
    </lineage>
</organism>
<proteinExistence type="inferred from homology"/>
<keyword evidence="7" id="KW-0732">Signal</keyword>
<evidence type="ECO:0000259" key="8">
    <source>
        <dbReference type="Pfam" id="PF05922"/>
    </source>
</evidence>
<feature type="non-terminal residue" evidence="9">
    <location>
        <position position="212"/>
    </location>
</feature>
<comment type="caution">
    <text evidence="9">The sequence shown here is derived from an EMBL/GenBank/DDBJ whole genome shotgun (WGS) entry which is preliminary data.</text>
</comment>
<dbReference type="AlphaFoldDB" id="A0A7C2RLT1"/>
<feature type="domain" description="Inhibitor I9" evidence="8">
    <location>
        <begin position="48"/>
        <end position="128"/>
    </location>
</feature>